<dbReference type="Proteomes" id="UP000199400">
    <property type="component" value="Unassembled WGS sequence"/>
</dbReference>
<dbReference type="AlphaFoldDB" id="A0A1I2F6V8"/>
<dbReference type="Pfam" id="PF19086">
    <property type="entry name" value="Terpene_syn_C_2"/>
    <property type="match status" value="1"/>
</dbReference>
<keyword evidence="3" id="KW-1185">Reference proteome</keyword>
<dbReference type="OrthoDB" id="2989600at2"/>
<dbReference type="SFLD" id="SFLDS00005">
    <property type="entry name" value="Isoprenoid_Synthase_Type_I"/>
    <property type="match status" value="1"/>
</dbReference>
<keyword evidence="1" id="KW-0460">Magnesium</keyword>
<reference evidence="3" key="1">
    <citation type="submission" date="2016-10" db="EMBL/GenBank/DDBJ databases">
        <authorList>
            <person name="Varghese N."/>
            <person name="Submissions S."/>
        </authorList>
    </citation>
    <scope>NUCLEOTIDE SEQUENCE [LARGE SCALE GENOMIC DNA]</scope>
    <source>
        <strain evidence="3">ATCC 25963</strain>
    </source>
</reference>
<dbReference type="STRING" id="54.SAMN02745121_06483"/>
<proteinExistence type="inferred from homology"/>
<comment type="similarity">
    <text evidence="1">Belongs to the terpene synthase family.</text>
</comment>
<dbReference type="SUPFAM" id="SSF48576">
    <property type="entry name" value="Terpenoid synthases"/>
    <property type="match status" value="1"/>
</dbReference>
<evidence type="ECO:0000256" key="1">
    <source>
        <dbReference type="RuleBase" id="RU366034"/>
    </source>
</evidence>
<comment type="cofactor">
    <cofactor evidence="1">
        <name>Mg(2+)</name>
        <dbReference type="ChEBI" id="CHEBI:18420"/>
    </cofactor>
</comment>
<dbReference type="PANTHER" id="PTHR35201:SF4">
    <property type="entry name" value="BETA-PINACENE SYNTHASE-RELATED"/>
    <property type="match status" value="1"/>
</dbReference>
<accession>A0A1I2F6V8</accession>
<dbReference type="GO" id="GO:0046872">
    <property type="term" value="F:metal ion binding"/>
    <property type="evidence" value="ECO:0007669"/>
    <property type="project" value="UniProtKB-KW"/>
</dbReference>
<evidence type="ECO:0000313" key="3">
    <source>
        <dbReference type="Proteomes" id="UP000199400"/>
    </source>
</evidence>
<dbReference type="PANTHER" id="PTHR35201">
    <property type="entry name" value="TERPENE SYNTHASE"/>
    <property type="match status" value="1"/>
</dbReference>
<gene>
    <name evidence="2" type="ORF">SAMN02745121_06483</name>
</gene>
<keyword evidence="1" id="KW-0456">Lyase</keyword>
<evidence type="ECO:0000313" key="2">
    <source>
        <dbReference type="EMBL" id="SFF00885.1"/>
    </source>
</evidence>
<name>A0A1I2F6V8_9BACT</name>
<dbReference type="InterPro" id="IPR034686">
    <property type="entry name" value="Terpene_cyclase-like_2"/>
</dbReference>
<dbReference type="Gene3D" id="1.10.600.10">
    <property type="entry name" value="Farnesyl Diphosphate Synthase"/>
    <property type="match status" value="1"/>
</dbReference>
<dbReference type="EC" id="4.2.3.-" evidence="1"/>
<dbReference type="InterPro" id="IPR008949">
    <property type="entry name" value="Isoprenoid_synthase_dom_sf"/>
</dbReference>
<dbReference type="EMBL" id="FOMX01000025">
    <property type="protein sequence ID" value="SFF00885.1"/>
    <property type="molecule type" value="Genomic_DNA"/>
</dbReference>
<sequence>MSSLLQPSIFEPQAAPINRYAELVEREGIAWVLRFFPSVALSPGRLRKLQAAKFARLAARGLPRAPLAELRLVCDWITWLFFYDDALCDDVAAAPDPLRRLHEAQVRMSAVLRGSPALEDDEPLVHMLAELGARTAAWAAPGFMPRFVAEVERYFQSNVWELRNLLHQLRPALPIYLKMRPFTGAAGVVFALIELIRHESLEEVRQHVVVQQLELLANNAICWANDIGSLEKELVEQNPHNLVLVLQADQGLGLDEALARAVAMQSAEEDAFDALAGSLRDYAGLSSPAVLGYVADLGSFVRGNFVWMHETMRYRARLSMRSYGSAAA</sequence>
<dbReference type="RefSeq" id="WP_096330946.1">
    <property type="nucleotide sequence ID" value="NZ_FOMX01000025.1"/>
</dbReference>
<keyword evidence="1" id="KW-0479">Metal-binding</keyword>
<dbReference type="GO" id="GO:0010333">
    <property type="term" value="F:terpene synthase activity"/>
    <property type="evidence" value="ECO:0007669"/>
    <property type="project" value="InterPro"/>
</dbReference>
<organism evidence="2 3">
    <name type="scientific">Nannocystis exedens</name>
    <dbReference type="NCBI Taxonomy" id="54"/>
    <lineage>
        <taxon>Bacteria</taxon>
        <taxon>Pseudomonadati</taxon>
        <taxon>Myxococcota</taxon>
        <taxon>Polyangia</taxon>
        <taxon>Nannocystales</taxon>
        <taxon>Nannocystaceae</taxon>
        <taxon>Nannocystis</taxon>
    </lineage>
</organism>
<protein>
    <recommendedName>
        <fullName evidence="1">Terpene synthase</fullName>
        <ecNumber evidence="1">4.2.3.-</ecNumber>
    </recommendedName>
</protein>
<dbReference type="SFLD" id="SFLDG01020">
    <property type="entry name" value="Terpene_Cyclase_Like_2"/>
    <property type="match status" value="1"/>
</dbReference>